<evidence type="ECO:0000256" key="6">
    <source>
        <dbReference type="ARBA" id="ARBA00022729"/>
    </source>
</evidence>
<dbReference type="InterPro" id="IPR045874">
    <property type="entry name" value="LRK10/LRL21-25-like"/>
</dbReference>
<sequence length="669" mass="74723">MTNLYSYLRMSTTITSFILFMSINIPSCYSSNGGDEFRNCSLLMYSCGSLRGIGYPFWGGDRPSYCGSERFRLDCYDSYEDDHYTAISLDNILYRVLGIDPSVPKMTIARDDLWRSICPPYDPSYFFKNSTLSNFNLYSPRTVTAVSIFYGCTSEVISKVQVQSNVTCSINGVTSTGVVFADTSVPGIDGCNISFVVPIEWEAYNDLFHSKITLEQALNKGFDVEYNAALAACSSCESSGGRCGSNSTSDFICFCQDQSYPTLCPKHGNGPWLKPVIGATVAGIGMLTCSVICYCYCKKFAYESMLLLCIRETEDDKKLEAFIKNHESLAPRRYSYYDIKKMTNHLKEKLGEGGYGHVYKGNLFDNRPVAVKILNTSKGNGEEFTNEVASISKTSHVNVVTLLGFCLDGHKRALIYEFMPNGSLEKYIHHESETYLGFKRLYDISIGIARGLEYLHGGCNTRILHFDIKPHNILLDEDFCPKISDFGLAKLCAQKQSAVSMLGARGTIGYIAPEVFSRHFGGVSYKSDVYSYGMMVLEMVGGRRNAINFQLSSSSETYFPHWVYDRIVTDEVEDLKLHGHAMSREENEIARKMILVGLWCIQTHPSHRPTMSKVIDMFQGSLQSLEVPPKPFLSSPSRSEAASLEIAVLQQMISPSSSRSISDSYNTLP</sequence>
<keyword evidence="5" id="KW-0812">Transmembrane</keyword>
<keyword evidence="9 15" id="KW-0067">ATP-binding</keyword>
<protein>
    <recommendedName>
        <fullName evidence="2">non-specific serine/threonine protein kinase</fullName>
        <ecNumber evidence="2">2.7.11.1</ecNumber>
    </recommendedName>
</protein>
<evidence type="ECO:0000256" key="1">
    <source>
        <dbReference type="ARBA" id="ARBA00004479"/>
    </source>
</evidence>
<dbReference type="Pfam" id="PF13947">
    <property type="entry name" value="GUB_WAK_bind"/>
    <property type="match status" value="1"/>
</dbReference>
<evidence type="ECO:0000256" key="8">
    <source>
        <dbReference type="ARBA" id="ARBA00022777"/>
    </source>
</evidence>
<keyword evidence="18" id="KW-1185">Reference proteome</keyword>
<keyword evidence="10" id="KW-1133">Transmembrane helix</keyword>
<dbReference type="PROSITE" id="PS00107">
    <property type="entry name" value="PROTEIN_KINASE_ATP"/>
    <property type="match status" value="1"/>
</dbReference>
<comment type="subcellular location">
    <subcellularLocation>
        <location evidence="1">Membrane</location>
        <topology evidence="1">Single-pass type I membrane protein</topology>
    </subcellularLocation>
</comment>
<name>A0ABD2Z0S7_9GENT</name>
<dbReference type="InterPro" id="IPR032872">
    <property type="entry name" value="WAK_assoc_C"/>
</dbReference>
<accession>A0ABD2Z0S7</accession>
<dbReference type="SUPFAM" id="SSF56112">
    <property type="entry name" value="Protein kinase-like (PK-like)"/>
    <property type="match status" value="1"/>
</dbReference>
<evidence type="ECO:0000256" key="11">
    <source>
        <dbReference type="ARBA" id="ARBA00023136"/>
    </source>
</evidence>
<dbReference type="PROSITE" id="PS00108">
    <property type="entry name" value="PROTEIN_KINASE_ST"/>
    <property type="match status" value="1"/>
</dbReference>
<dbReference type="GO" id="GO:0004674">
    <property type="term" value="F:protein serine/threonine kinase activity"/>
    <property type="evidence" value="ECO:0007669"/>
    <property type="project" value="UniProtKB-KW"/>
</dbReference>
<evidence type="ECO:0000256" key="9">
    <source>
        <dbReference type="ARBA" id="ARBA00022840"/>
    </source>
</evidence>
<dbReference type="Pfam" id="PF07714">
    <property type="entry name" value="PK_Tyr_Ser-Thr"/>
    <property type="match status" value="1"/>
</dbReference>
<evidence type="ECO:0000256" key="13">
    <source>
        <dbReference type="ARBA" id="ARBA00047899"/>
    </source>
</evidence>
<comment type="catalytic activity">
    <reaction evidence="13">
        <text>L-threonyl-[protein] + ATP = O-phospho-L-threonyl-[protein] + ADP + H(+)</text>
        <dbReference type="Rhea" id="RHEA:46608"/>
        <dbReference type="Rhea" id="RHEA-COMP:11060"/>
        <dbReference type="Rhea" id="RHEA-COMP:11605"/>
        <dbReference type="ChEBI" id="CHEBI:15378"/>
        <dbReference type="ChEBI" id="CHEBI:30013"/>
        <dbReference type="ChEBI" id="CHEBI:30616"/>
        <dbReference type="ChEBI" id="CHEBI:61977"/>
        <dbReference type="ChEBI" id="CHEBI:456216"/>
        <dbReference type="EC" id="2.7.11.1"/>
    </reaction>
</comment>
<dbReference type="SMART" id="SM00220">
    <property type="entry name" value="S_TKc"/>
    <property type="match status" value="1"/>
</dbReference>
<proteinExistence type="predicted"/>
<evidence type="ECO:0000256" key="10">
    <source>
        <dbReference type="ARBA" id="ARBA00022989"/>
    </source>
</evidence>
<feature type="domain" description="Protein kinase" evidence="16">
    <location>
        <begin position="344"/>
        <end position="633"/>
    </location>
</feature>
<evidence type="ECO:0000256" key="2">
    <source>
        <dbReference type="ARBA" id="ARBA00012513"/>
    </source>
</evidence>
<dbReference type="Gene3D" id="3.30.200.20">
    <property type="entry name" value="Phosphorylase Kinase, domain 1"/>
    <property type="match status" value="1"/>
</dbReference>
<dbReference type="EC" id="2.7.11.1" evidence="2"/>
<dbReference type="Pfam" id="PF14380">
    <property type="entry name" value="WAK_assoc"/>
    <property type="match status" value="1"/>
</dbReference>
<evidence type="ECO:0000256" key="5">
    <source>
        <dbReference type="ARBA" id="ARBA00022692"/>
    </source>
</evidence>
<keyword evidence="11" id="KW-0472">Membrane</keyword>
<dbReference type="InterPro" id="IPR008271">
    <property type="entry name" value="Ser/Thr_kinase_AS"/>
</dbReference>
<evidence type="ECO:0000256" key="7">
    <source>
        <dbReference type="ARBA" id="ARBA00022741"/>
    </source>
</evidence>
<evidence type="ECO:0000256" key="3">
    <source>
        <dbReference type="ARBA" id="ARBA00022527"/>
    </source>
</evidence>
<evidence type="ECO:0000256" key="12">
    <source>
        <dbReference type="ARBA" id="ARBA00023180"/>
    </source>
</evidence>
<dbReference type="GO" id="GO:0016020">
    <property type="term" value="C:membrane"/>
    <property type="evidence" value="ECO:0007669"/>
    <property type="project" value="UniProtKB-SubCell"/>
</dbReference>
<dbReference type="Gene3D" id="1.10.510.10">
    <property type="entry name" value="Transferase(Phosphotransferase) domain 1"/>
    <property type="match status" value="1"/>
</dbReference>
<organism evidence="17 18">
    <name type="scientific">Cinchona calisaya</name>
    <dbReference type="NCBI Taxonomy" id="153742"/>
    <lineage>
        <taxon>Eukaryota</taxon>
        <taxon>Viridiplantae</taxon>
        <taxon>Streptophyta</taxon>
        <taxon>Embryophyta</taxon>
        <taxon>Tracheophyta</taxon>
        <taxon>Spermatophyta</taxon>
        <taxon>Magnoliopsida</taxon>
        <taxon>eudicotyledons</taxon>
        <taxon>Gunneridae</taxon>
        <taxon>Pentapetalae</taxon>
        <taxon>asterids</taxon>
        <taxon>lamiids</taxon>
        <taxon>Gentianales</taxon>
        <taxon>Rubiaceae</taxon>
        <taxon>Cinchonoideae</taxon>
        <taxon>Cinchoneae</taxon>
        <taxon>Cinchona</taxon>
    </lineage>
</organism>
<evidence type="ECO:0000313" key="18">
    <source>
        <dbReference type="Proteomes" id="UP001630127"/>
    </source>
</evidence>
<dbReference type="EMBL" id="JBJUIK010000011">
    <property type="protein sequence ID" value="KAL3512229.1"/>
    <property type="molecule type" value="Genomic_DNA"/>
</dbReference>
<comment type="catalytic activity">
    <reaction evidence="14">
        <text>L-seryl-[protein] + ATP = O-phospho-L-seryl-[protein] + ADP + H(+)</text>
        <dbReference type="Rhea" id="RHEA:17989"/>
        <dbReference type="Rhea" id="RHEA-COMP:9863"/>
        <dbReference type="Rhea" id="RHEA-COMP:11604"/>
        <dbReference type="ChEBI" id="CHEBI:15378"/>
        <dbReference type="ChEBI" id="CHEBI:29999"/>
        <dbReference type="ChEBI" id="CHEBI:30616"/>
        <dbReference type="ChEBI" id="CHEBI:83421"/>
        <dbReference type="ChEBI" id="CHEBI:456216"/>
        <dbReference type="EC" id="2.7.11.1"/>
    </reaction>
</comment>
<evidence type="ECO:0000256" key="4">
    <source>
        <dbReference type="ARBA" id="ARBA00022679"/>
    </source>
</evidence>
<gene>
    <name evidence="17" type="ORF">ACH5RR_024946</name>
</gene>
<evidence type="ECO:0000313" key="17">
    <source>
        <dbReference type="EMBL" id="KAL3512229.1"/>
    </source>
</evidence>
<dbReference type="PANTHER" id="PTHR27009">
    <property type="entry name" value="RUST RESISTANCE KINASE LR10-RELATED"/>
    <property type="match status" value="1"/>
</dbReference>
<dbReference type="PROSITE" id="PS50011">
    <property type="entry name" value="PROTEIN_KINASE_DOM"/>
    <property type="match status" value="1"/>
</dbReference>
<evidence type="ECO:0000259" key="16">
    <source>
        <dbReference type="PROSITE" id="PS50011"/>
    </source>
</evidence>
<dbReference type="Proteomes" id="UP001630127">
    <property type="component" value="Unassembled WGS sequence"/>
</dbReference>
<keyword evidence="12" id="KW-0325">Glycoprotein</keyword>
<keyword evidence="3" id="KW-0723">Serine/threonine-protein kinase</keyword>
<evidence type="ECO:0000256" key="14">
    <source>
        <dbReference type="ARBA" id="ARBA00048679"/>
    </source>
</evidence>
<keyword evidence="6" id="KW-0732">Signal</keyword>
<dbReference type="FunFam" id="1.10.510.10:FF:000590">
    <property type="entry name" value="PR5-like receptor kinase"/>
    <property type="match status" value="1"/>
</dbReference>
<keyword evidence="4" id="KW-0808">Transferase</keyword>
<keyword evidence="8" id="KW-0418">Kinase</keyword>
<comment type="caution">
    <text evidence="17">The sequence shown here is derived from an EMBL/GenBank/DDBJ whole genome shotgun (WGS) entry which is preliminary data.</text>
</comment>
<evidence type="ECO:0000256" key="15">
    <source>
        <dbReference type="PROSITE-ProRule" id="PRU10141"/>
    </source>
</evidence>
<reference evidence="17 18" key="1">
    <citation type="submission" date="2024-11" db="EMBL/GenBank/DDBJ databases">
        <title>A near-complete genome assembly of Cinchona calisaya.</title>
        <authorList>
            <person name="Lian D.C."/>
            <person name="Zhao X.W."/>
            <person name="Wei L."/>
        </authorList>
    </citation>
    <scope>NUCLEOTIDE SEQUENCE [LARGE SCALE GENOMIC DNA]</scope>
    <source>
        <tissue evidence="17">Nenye</tissue>
    </source>
</reference>
<dbReference type="GO" id="GO:0005524">
    <property type="term" value="F:ATP binding"/>
    <property type="evidence" value="ECO:0007669"/>
    <property type="project" value="UniProtKB-UniRule"/>
</dbReference>
<feature type="binding site" evidence="15">
    <location>
        <position position="372"/>
    </location>
    <ligand>
        <name>ATP</name>
        <dbReference type="ChEBI" id="CHEBI:30616"/>
    </ligand>
</feature>
<dbReference type="InterPro" id="IPR001245">
    <property type="entry name" value="Ser-Thr/Tyr_kinase_cat_dom"/>
</dbReference>
<dbReference type="InterPro" id="IPR011009">
    <property type="entry name" value="Kinase-like_dom_sf"/>
</dbReference>
<dbReference type="InterPro" id="IPR025287">
    <property type="entry name" value="WAK_GUB"/>
</dbReference>
<dbReference type="FunFam" id="3.30.200.20:FF:000178">
    <property type="entry name" value="serine/threonine-protein kinase PBS1-like"/>
    <property type="match status" value="1"/>
</dbReference>
<keyword evidence="7 15" id="KW-0547">Nucleotide-binding</keyword>
<dbReference type="InterPro" id="IPR017441">
    <property type="entry name" value="Protein_kinase_ATP_BS"/>
</dbReference>
<dbReference type="AlphaFoldDB" id="A0ABD2Z0S7"/>
<dbReference type="InterPro" id="IPR000719">
    <property type="entry name" value="Prot_kinase_dom"/>
</dbReference>